<protein>
    <submittedName>
        <fullName evidence="1">Uncharacterized protein</fullName>
    </submittedName>
</protein>
<dbReference type="Proteomes" id="UP001237642">
    <property type="component" value="Unassembled WGS sequence"/>
</dbReference>
<comment type="caution">
    <text evidence="1">The sequence shown here is derived from an EMBL/GenBank/DDBJ whole genome shotgun (WGS) entry which is preliminary data.</text>
</comment>
<name>A0AAD8JIW8_9APIA</name>
<keyword evidence="2" id="KW-1185">Reference proteome</keyword>
<reference evidence="1" key="2">
    <citation type="submission" date="2023-05" db="EMBL/GenBank/DDBJ databases">
        <authorList>
            <person name="Schelkunov M.I."/>
        </authorList>
    </citation>
    <scope>NUCLEOTIDE SEQUENCE</scope>
    <source>
        <strain evidence="1">Hsosn_3</strain>
        <tissue evidence="1">Leaf</tissue>
    </source>
</reference>
<accession>A0AAD8JIW8</accession>
<gene>
    <name evidence="1" type="ORF">POM88_004131</name>
</gene>
<evidence type="ECO:0000313" key="2">
    <source>
        <dbReference type="Proteomes" id="UP001237642"/>
    </source>
</evidence>
<dbReference type="AlphaFoldDB" id="A0AAD8JIW8"/>
<evidence type="ECO:0000313" key="1">
    <source>
        <dbReference type="EMBL" id="KAK1404526.1"/>
    </source>
</evidence>
<organism evidence="1 2">
    <name type="scientific">Heracleum sosnowskyi</name>
    <dbReference type="NCBI Taxonomy" id="360622"/>
    <lineage>
        <taxon>Eukaryota</taxon>
        <taxon>Viridiplantae</taxon>
        <taxon>Streptophyta</taxon>
        <taxon>Embryophyta</taxon>
        <taxon>Tracheophyta</taxon>
        <taxon>Spermatophyta</taxon>
        <taxon>Magnoliopsida</taxon>
        <taxon>eudicotyledons</taxon>
        <taxon>Gunneridae</taxon>
        <taxon>Pentapetalae</taxon>
        <taxon>asterids</taxon>
        <taxon>campanulids</taxon>
        <taxon>Apiales</taxon>
        <taxon>Apiaceae</taxon>
        <taxon>Apioideae</taxon>
        <taxon>apioid superclade</taxon>
        <taxon>Tordylieae</taxon>
        <taxon>Tordyliinae</taxon>
        <taxon>Heracleum</taxon>
    </lineage>
</organism>
<reference evidence="1" key="1">
    <citation type="submission" date="2023-02" db="EMBL/GenBank/DDBJ databases">
        <title>Genome of toxic invasive species Heracleum sosnowskyi carries increased number of genes despite the absence of recent whole-genome duplications.</title>
        <authorList>
            <person name="Schelkunov M."/>
            <person name="Shtratnikova V."/>
            <person name="Makarenko M."/>
            <person name="Klepikova A."/>
            <person name="Omelchenko D."/>
            <person name="Novikova G."/>
            <person name="Obukhova E."/>
            <person name="Bogdanov V."/>
            <person name="Penin A."/>
            <person name="Logacheva M."/>
        </authorList>
    </citation>
    <scope>NUCLEOTIDE SEQUENCE</scope>
    <source>
        <strain evidence="1">Hsosn_3</strain>
        <tissue evidence="1">Leaf</tissue>
    </source>
</reference>
<dbReference type="EMBL" id="JAUIZM010000001">
    <property type="protein sequence ID" value="KAK1404526.1"/>
    <property type="molecule type" value="Genomic_DNA"/>
</dbReference>
<sequence length="142" mass="15892">MMIRFVQIRSFKWCLAVDLTRQEVSCLWYVNPEGVILLSNKNKAREWFVEGGNSLVGITNGSFLMDNSGNSSSGIGGYILNKDQKIIFTFSGPVLALSPLDAEMQAILCIAKIMSQSFPNLQMWIIGTDNVLAVRRWSKIRA</sequence>
<proteinExistence type="predicted"/>